<keyword evidence="1" id="KW-0378">Hydrolase</keyword>
<keyword evidence="1" id="KW-0645">Protease</keyword>
<accession>A0A7W3SSY9</accession>
<evidence type="ECO:0000256" key="1">
    <source>
        <dbReference type="ARBA" id="ARBA00022825"/>
    </source>
</evidence>
<sequence length="384" mass="42334">MASFKQAYRHKQRIAKSLLRRSGIHGVGVGYKDPAKPIKGAAVIVYADKASATASTKGIKMRYAKQNRGHLISTRSIHAYNKANSGSKTNIPIRIVRSSKFRTNNNQSTDNFKFRRRIRPVIAGYSVGTVDGSGTAGLIVSDKSNPRSRYILSNNHVLVDNNSVRVSETIQPGGADEGVTKRDRVGFLNRFVKLSKKRNNFIDAATSKPLRRSLLNPRYAVFGVVPGFVRTYKVGDQFKKVGRTTGVVTGTVESIHTDIKVDYGDYGDLGTINFKNQSVIRGKRPVSLGGDSGSVWLTRRGNLAAAVNFAGADGGLLSISYPVDWFMKVFESRVARPSKKRICRPNRGKTNCFMYIRPLSPKVLKHNQLCTCRPGPGRKPCKSK</sequence>
<keyword evidence="3" id="KW-1185">Reference proteome</keyword>
<evidence type="ECO:0000313" key="3">
    <source>
        <dbReference type="Proteomes" id="UP000567067"/>
    </source>
</evidence>
<organism evidence="2 3">
    <name type="scientific">Fontibacillus solani</name>
    <dbReference type="NCBI Taxonomy" id="1572857"/>
    <lineage>
        <taxon>Bacteria</taxon>
        <taxon>Bacillati</taxon>
        <taxon>Bacillota</taxon>
        <taxon>Bacilli</taxon>
        <taxon>Bacillales</taxon>
        <taxon>Paenibacillaceae</taxon>
        <taxon>Fontibacillus</taxon>
    </lineage>
</organism>
<dbReference type="SUPFAM" id="SSF50494">
    <property type="entry name" value="Trypsin-like serine proteases"/>
    <property type="match status" value="1"/>
</dbReference>
<dbReference type="AlphaFoldDB" id="A0A7W3SSY9"/>
<evidence type="ECO:0000313" key="2">
    <source>
        <dbReference type="EMBL" id="MBA9085661.1"/>
    </source>
</evidence>
<dbReference type="RefSeq" id="WP_182535494.1">
    <property type="nucleotide sequence ID" value="NZ_JACJIP010000011.1"/>
</dbReference>
<evidence type="ECO:0008006" key="4">
    <source>
        <dbReference type="Google" id="ProtNLM"/>
    </source>
</evidence>
<dbReference type="GO" id="GO:0008236">
    <property type="term" value="F:serine-type peptidase activity"/>
    <property type="evidence" value="ECO:0007669"/>
    <property type="project" value="UniProtKB-KW"/>
</dbReference>
<protein>
    <recommendedName>
        <fullName evidence="4">Peptidase S1 domain-containing protein</fullName>
    </recommendedName>
</protein>
<dbReference type="InterPro" id="IPR009003">
    <property type="entry name" value="Peptidase_S1_PA"/>
</dbReference>
<dbReference type="Proteomes" id="UP000567067">
    <property type="component" value="Unassembled WGS sequence"/>
</dbReference>
<reference evidence="2 3" key="1">
    <citation type="submission" date="2020-08" db="EMBL/GenBank/DDBJ databases">
        <title>Genomic Encyclopedia of Type Strains, Phase III (KMG-III): the genomes of soil and plant-associated and newly described type strains.</title>
        <authorList>
            <person name="Whitman W."/>
        </authorList>
    </citation>
    <scope>NUCLEOTIDE SEQUENCE [LARGE SCALE GENOMIC DNA]</scope>
    <source>
        <strain evidence="2 3">CECT 8693</strain>
    </source>
</reference>
<comment type="caution">
    <text evidence="2">The sequence shown here is derived from an EMBL/GenBank/DDBJ whole genome shotgun (WGS) entry which is preliminary data.</text>
</comment>
<gene>
    <name evidence="2" type="ORF">FHR92_002128</name>
</gene>
<name>A0A7W3SSY9_9BACL</name>
<dbReference type="EMBL" id="JACJIP010000011">
    <property type="protein sequence ID" value="MBA9085661.1"/>
    <property type="molecule type" value="Genomic_DNA"/>
</dbReference>
<proteinExistence type="predicted"/>
<keyword evidence="1" id="KW-0720">Serine protease</keyword>